<dbReference type="RefSeq" id="WP_040381766.1">
    <property type="nucleotide sequence ID" value="NZ_JBBMFM010000181.1"/>
</dbReference>
<dbReference type="SUPFAM" id="SSF53448">
    <property type="entry name" value="Nucleotide-diphospho-sugar transferases"/>
    <property type="match status" value="1"/>
</dbReference>
<protein>
    <submittedName>
        <fullName evidence="2">Nucleotidyltransferase family protein</fullName>
    </submittedName>
</protein>
<dbReference type="CDD" id="cd04182">
    <property type="entry name" value="GT_2_like_f"/>
    <property type="match status" value="1"/>
</dbReference>
<comment type="caution">
    <text evidence="2">The sequence shown here is derived from an EMBL/GenBank/DDBJ whole genome shotgun (WGS) entry which is preliminary data.</text>
</comment>
<keyword evidence="3" id="KW-1185">Reference proteome</keyword>
<dbReference type="Proteomes" id="UP001454086">
    <property type="component" value="Unassembled WGS sequence"/>
</dbReference>
<evidence type="ECO:0000313" key="3">
    <source>
        <dbReference type="Proteomes" id="UP001454086"/>
    </source>
</evidence>
<dbReference type="PANTHER" id="PTHR43777:SF1">
    <property type="entry name" value="MOLYBDENUM COFACTOR CYTIDYLYLTRANSFERASE"/>
    <property type="match status" value="1"/>
</dbReference>
<evidence type="ECO:0000259" key="1">
    <source>
        <dbReference type="Pfam" id="PF12804"/>
    </source>
</evidence>
<organism evidence="2 3">
    <name type="scientific">Enterocloster hominis</name>
    <name type="common">ex Hitch et al. 2024</name>
    <dbReference type="NCBI Taxonomy" id="1917870"/>
    <lineage>
        <taxon>Bacteria</taxon>
        <taxon>Bacillati</taxon>
        <taxon>Bacillota</taxon>
        <taxon>Clostridia</taxon>
        <taxon>Lachnospirales</taxon>
        <taxon>Lachnospiraceae</taxon>
        <taxon>Enterocloster</taxon>
    </lineage>
</organism>
<dbReference type="EMBL" id="JBBMFM010000181">
    <property type="protein sequence ID" value="MEQ2428441.1"/>
    <property type="molecule type" value="Genomic_DNA"/>
</dbReference>
<name>A0ABV1DDI8_9FIRM</name>
<dbReference type="InterPro" id="IPR025877">
    <property type="entry name" value="MobA-like_NTP_Trfase"/>
</dbReference>
<sequence>MNISFIYMASGYGSRFGSNKLCAMLDGRPLYRHGLECLLAAAGELREKDGFDVRLILVSQYRDILEDGNGLGLETVYNGSSSQGITASLRLGTEAAGEDADILLFFVADQPYMKGSTVASFVRGFAGCGFGIGCVESGGRRGNPAAFSRRYRKELLALMGDRGGSVIMKAHPEDVWTMEVPAGELKDIDVQEDLER</sequence>
<feature type="domain" description="MobA-like NTP transferase" evidence="1">
    <location>
        <begin position="7"/>
        <end position="173"/>
    </location>
</feature>
<proteinExistence type="predicted"/>
<accession>A0ABV1DDI8</accession>
<dbReference type="Gene3D" id="3.90.550.10">
    <property type="entry name" value="Spore Coat Polysaccharide Biosynthesis Protein SpsA, Chain A"/>
    <property type="match status" value="1"/>
</dbReference>
<dbReference type="PANTHER" id="PTHR43777">
    <property type="entry name" value="MOLYBDENUM COFACTOR CYTIDYLYLTRANSFERASE"/>
    <property type="match status" value="1"/>
</dbReference>
<reference evidence="2 3" key="1">
    <citation type="submission" date="2024-03" db="EMBL/GenBank/DDBJ databases">
        <title>Human intestinal bacterial collection.</title>
        <authorList>
            <person name="Pauvert C."/>
            <person name="Hitch T.C.A."/>
            <person name="Clavel T."/>
        </authorList>
    </citation>
    <scope>NUCLEOTIDE SEQUENCE [LARGE SCALE GENOMIC DNA]</scope>
    <source>
        <strain evidence="2 3">CLA-SR-H021</strain>
    </source>
</reference>
<gene>
    <name evidence="2" type="ORF">WMQ36_26130</name>
</gene>
<dbReference type="Pfam" id="PF12804">
    <property type="entry name" value="NTP_transf_3"/>
    <property type="match status" value="1"/>
</dbReference>
<dbReference type="InterPro" id="IPR029044">
    <property type="entry name" value="Nucleotide-diphossugar_trans"/>
</dbReference>
<evidence type="ECO:0000313" key="2">
    <source>
        <dbReference type="EMBL" id="MEQ2428441.1"/>
    </source>
</evidence>